<evidence type="ECO:0000256" key="1">
    <source>
        <dbReference type="SAM" id="MobiDB-lite"/>
    </source>
</evidence>
<feature type="region of interest" description="Disordered" evidence="1">
    <location>
        <begin position="40"/>
        <end position="67"/>
    </location>
</feature>
<organism evidence="2 3">
    <name type="scientific">Xenoophorus captivus</name>
    <dbReference type="NCBI Taxonomy" id="1517983"/>
    <lineage>
        <taxon>Eukaryota</taxon>
        <taxon>Metazoa</taxon>
        <taxon>Chordata</taxon>
        <taxon>Craniata</taxon>
        <taxon>Vertebrata</taxon>
        <taxon>Euteleostomi</taxon>
        <taxon>Actinopterygii</taxon>
        <taxon>Neopterygii</taxon>
        <taxon>Teleostei</taxon>
        <taxon>Neoteleostei</taxon>
        <taxon>Acanthomorphata</taxon>
        <taxon>Ovalentaria</taxon>
        <taxon>Atherinomorphae</taxon>
        <taxon>Cyprinodontiformes</taxon>
        <taxon>Goodeidae</taxon>
        <taxon>Xenoophorus</taxon>
    </lineage>
</organism>
<feature type="region of interest" description="Disordered" evidence="1">
    <location>
        <begin position="91"/>
        <end position="110"/>
    </location>
</feature>
<keyword evidence="3" id="KW-1185">Reference proteome</keyword>
<comment type="caution">
    <text evidence="2">The sequence shown here is derived from an EMBL/GenBank/DDBJ whole genome shotgun (WGS) entry which is preliminary data.</text>
</comment>
<feature type="compositionally biased region" description="Basic and acidic residues" evidence="1">
    <location>
        <begin position="41"/>
        <end position="63"/>
    </location>
</feature>
<evidence type="ECO:0000313" key="2">
    <source>
        <dbReference type="EMBL" id="MEQ2202803.1"/>
    </source>
</evidence>
<feature type="compositionally biased region" description="Basic and acidic residues" evidence="1">
    <location>
        <begin position="97"/>
        <end position="108"/>
    </location>
</feature>
<proteinExistence type="predicted"/>
<accession>A0ABV0R3U9</accession>
<reference evidence="2 3" key="1">
    <citation type="submission" date="2021-06" db="EMBL/GenBank/DDBJ databases">
        <authorList>
            <person name="Palmer J.M."/>
        </authorList>
    </citation>
    <scope>NUCLEOTIDE SEQUENCE [LARGE SCALE GENOMIC DNA]</scope>
    <source>
        <strain evidence="2 3">XC_2019</strain>
        <tissue evidence="2">Muscle</tissue>
    </source>
</reference>
<name>A0ABV0R3U9_9TELE</name>
<gene>
    <name evidence="2" type="ORF">XENOCAPTIV_016192</name>
</gene>
<protein>
    <submittedName>
        <fullName evidence="2">Uncharacterized protein</fullName>
    </submittedName>
</protein>
<dbReference type="Proteomes" id="UP001434883">
    <property type="component" value="Unassembled WGS sequence"/>
</dbReference>
<sequence length="183" mass="21157">MNNFDCYVKPYQYIDNVSYAADMEEADWDSGEYEDVDKDEMESFGRGRFRSESEVQGEKDMDSNRSYNYDDIDEVTEAQPLTPQGSMVRATEDEDMHEGNVKPSDGKRTTTTLMPTLRTLKPQQKSTTAPNLHLKEMQQHLKTRSRKIKTALCRVKYGEPELGENVNQTKLCTKKLDNPKIWL</sequence>
<evidence type="ECO:0000313" key="3">
    <source>
        <dbReference type="Proteomes" id="UP001434883"/>
    </source>
</evidence>
<dbReference type="EMBL" id="JAHRIN010033944">
    <property type="protein sequence ID" value="MEQ2202803.1"/>
    <property type="molecule type" value="Genomic_DNA"/>
</dbReference>